<organism evidence="2 3">
    <name type="scientific">Streptomyces avermitilis (strain ATCC 31267 / DSM 46492 / JCM 5070 / NBRC 14893 / NCIMB 12804 / NRRL 8165 / MA-4680)</name>
    <dbReference type="NCBI Taxonomy" id="227882"/>
    <lineage>
        <taxon>Bacteria</taxon>
        <taxon>Bacillati</taxon>
        <taxon>Actinomycetota</taxon>
        <taxon>Actinomycetes</taxon>
        <taxon>Kitasatosporales</taxon>
        <taxon>Streptomycetaceae</taxon>
        <taxon>Streptomyces</taxon>
    </lineage>
</organism>
<reference evidence="2 3" key="2">
    <citation type="journal article" date="2003" name="Nat. Biotechnol.">
        <title>Complete genome sequence and comparative analysis of the industrial microorganism Streptomyces avermitilis.</title>
        <authorList>
            <person name="Ikeda H."/>
            <person name="Ishikawa J."/>
            <person name="Hanamoto A."/>
            <person name="Shinose M."/>
            <person name="Kikuchi H."/>
            <person name="Shiba T."/>
            <person name="Sakaki Y."/>
            <person name="Hattori M."/>
            <person name="Omura S."/>
        </authorList>
    </citation>
    <scope>NUCLEOTIDE SEQUENCE [LARGE SCALE GENOMIC DNA]</scope>
    <source>
        <strain evidence="3">ATCC 31267 / DSM 46492 / JCM 5070 / NBRC 14893 / NCIMB 12804 / NRRL 8165 / MA-4680</strain>
    </source>
</reference>
<dbReference type="EMBL" id="BA000030">
    <property type="protein sequence ID" value="BAC68195.1"/>
    <property type="molecule type" value="Genomic_DNA"/>
</dbReference>
<evidence type="ECO:0000256" key="1">
    <source>
        <dbReference type="SAM" id="MobiDB-lite"/>
    </source>
</evidence>
<accession>Q82QM0</accession>
<dbReference type="HOGENOM" id="CLU_2262145_0_0_11"/>
<proteinExistence type="predicted"/>
<sequence length="103" mass="11105">MPAGRPSTENPAVPQPPPTPSLPRREPLHDGQTTQLTCLRTRVLATAYSSSDCWTQRTASSPTRPWQRSPAVTLPQPSPRRVPAGPGDAPQHPDPGRGRGSRN</sequence>
<gene>
    <name evidence="2" type="ORF">SAVERM_485</name>
</gene>
<keyword evidence="3" id="KW-1185">Reference proteome</keyword>
<protein>
    <submittedName>
        <fullName evidence="2">Uncharacterized protein</fullName>
    </submittedName>
</protein>
<feature type="region of interest" description="Disordered" evidence="1">
    <location>
        <begin position="48"/>
        <end position="103"/>
    </location>
</feature>
<dbReference type="AlphaFoldDB" id="Q82QM0"/>
<reference evidence="2 3" key="1">
    <citation type="journal article" date="2001" name="Proc. Natl. Acad. Sci. U.S.A.">
        <title>Genome sequence of an industrial microorganism Streptomyces avermitilis: deducing the ability of producing secondary metabolites.</title>
        <authorList>
            <person name="Omura S."/>
            <person name="Ikeda H."/>
            <person name="Ishikawa J."/>
            <person name="Hanamoto A."/>
            <person name="Takahashi C."/>
            <person name="Shinose M."/>
            <person name="Takahashi Y."/>
            <person name="Horikawa H."/>
            <person name="Nakazawa H."/>
            <person name="Osonoe T."/>
            <person name="Kikuchi H."/>
            <person name="Shiba T."/>
            <person name="Sakaki Y."/>
            <person name="Hattori M."/>
        </authorList>
    </citation>
    <scope>NUCLEOTIDE SEQUENCE [LARGE SCALE GENOMIC DNA]</scope>
    <source>
        <strain evidence="3">ATCC 31267 / DSM 46492 / JCM 5070 / NBRC 14893 / NCIMB 12804 / NRRL 8165 / MA-4680</strain>
    </source>
</reference>
<evidence type="ECO:0000313" key="3">
    <source>
        <dbReference type="Proteomes" id="UP000000428"/>
    </source>
</evidence>
<name>Q82QM0_STRAW</name>
<dbReference type="KEGG" id="sma:SAVERM_485"/>
<feature type="region of interest" description="Disordered" evidence="1">
    <location>
        <begin position="1"/>
        <end position="36"/>
    </location>
</feature>
<dbReference type="Proteomes" id="UP000000428">
    <property type="component" value="Chromosome"/>
</dbReference>
<feature type="compositionally biased region" description="Polar residues" evidence="1">
    <location>
        <begin position="48"/>
        <end position="66"/>
    </location>
</feature>
<reference evidence="2 3" key="3">
    <citation type="journal article" date="2014" name="J. Ind. Microbiol. Biotechnol.">
        <title>Genome mining of the Streptomyces avermitilis genome and development of genome-minimized hosts for heterologous expression of biosynthetic gene clusters.</title>
        <authorList>
            <person name="Ikeda H."/>
            <person name="Shin-ya K."/>
            <person name="Omura S."/>
        </authorList>
    </citation>
    <scope>NUCLEOTIDE SEQUENCE [LARGE SCALE GENOMIC DNA]</scope>
    <source>
        <strain evidence="3">ATCC 31267 / DSM 46492 / JCM 5070 / NBRC 14893 / NCIMB 12804 / NRRL 8165 / MA-4680</strain>
    </source>
</reference>
<evidence type="ECO:0000313" key="2">
    <source>
        <dbReference type="EMBL" id="BAC68195.1"/>
    </source>
</evidence>